<dbReference type="GO" id="GO:0005737">
    <property type="term" value="C:cytoplasm"/>
    <property type="evidence" value="ECO:0007669"/>
    <property type="project" value="TreeGrafter"/>
</dbReference>
<proteinExistence type="inferred from homology"/>
<dbReference type="InterPro" id="IPR020084">
    <property type="entry name" value="NUDIX_hydrolase_CS"/>
</dbReference>
<evidence type="ECO:0000313" key="8">
    <source>
        <dbReference type="Proteomes" id="UP000249260"/>
    </source>
</evidence>
<reference evidence="7 8" key="1">
    <citation type="submission" date="2018-06" db="EMBL/GenBank/DDBJ databases">
        <title>Paenibacillus montanisoli sp. nov., isolated from mountain area soil.</title>
        <authorList>
            <person name="Wu M."/>
        </authorList>
    </citation>
    <scope>NUCLEOTIDE SEQUENCE [LARGE SCALE GENOMIC DNA]</scope>
    <source>
        <strain evidence="7 8">RA17</strain>
    </source>
</reference>
<dbReference type="EMBL" id="QLUW01000001">
    <property type="protein sequence ID" value="RAP78334.1"/>
    <property type="molecule type" value="Genomic_DNA"/>
</dbReference>
<feature type="domain" description="Nudix hydrolase" evidence="6">
    <location>
        <begin position="1"/>
        <end position="125"/>
    </location>
</feature>
<keyword evidence="5" id="KW-0460">Magnesium</keyword>
<organism evidence="7 8">
    <name type="scientific">Paenibacillus montanisoli</name>
    <dbReference type="NCBI Taxonomy" id="2081970"/>
    <lineage>
        <taxon>Bacteria</taxon>
        <taxon>Bacillati</taxon>
        <taxon>Bacillota</taxon>
        <taxon>Bacilli</taxon>
        <taxon>Bacillales</taxon>
        <taxon>Paenibacillaceae</taxon>
        <taxon>Paenibacillus</taxon>
    </lineage>
</organism>
<comment type="similarity">
    <text evidence="2">Belongs to the Nudix hydrolase family.</text>
</comment>
<dbReference type="Pfam" id="PF00293">
    <property type="entry name" value="NUDIX"/>
    <property type="match status" value="1"/>
</dbReference>
<dbReference type="InterPro" id="IPR015797">
    <property type="entry name" value="NUDIX_hydrolase-like_dom_sf"/>
</dbReference>
<evidence type="ECO:0000256" key="2">
    <source>
        <dbReference type="ARBA" id="ARBA00005582"/>
    </source>
</evidence>
<name>A0A328UDB9_9BACL</name>
<dbReference type="PANTHER" id="PTHR43758">
    <property type="entry name" value="7,8-DIHYDRO-8-OXOGUANINE TRIPHOSPHATASE"/>
    <property type="match status" value="1"/>
</dbReference>
<dbReference type="PROSITE" id="PS51462">
    <property type="entry name" value="NUDIX"/>
    <property type="match status" value="1"/>
</dbReference>
<dbReference type="CDD" id="cd18886">
    <property type="entry name" value="NUDIX_MutT_Nudt1"/>
    <property type="match status" value="1"/>
</dbReference>
<gene>
    <name evidence="7" type="ORF">DL346_07880</name>
</gene>
<dbReference type="InterPro" id="IPR000086">
    <property type="entry name" value="NUDIX_hydrolase_dom"/>
</dbReference>
<dbReference type="RefSeq" id="WP_112881457.1">
    <property type="nucleotide sequence ID" value="NZ_QLUW01000001.1"/>
</dbReference>
<evidence type="ECO:0000256" key="1">
    <source>
        <dbReference type="ARBA" id="ARBA00001946"/>
    </source>
</evidence>
<accession>A0A328UDB9</accession>
<keyword evidence="4" id="KW-0378">Hydrolase</keyword>
<comment type="cofactor">
    <cofactor evidence="1">
        <name>Mg(2+)</name>
        <dbReference type="ChEBI" id="CHEBI:18420"/>
    </cofactor>
</comment>
<protein>
    <submittedName>
        <fullName evidence="7">DNA mismatch repair protein MutT</fullName>
    </submittedName>
</protein>
<keyword evidence="3" id="KW-0479">Metal-binding</keyword>
<dbReference type="SUPFAM" id="SSF55811">
    <property type="entry name" value="Nudix"/>
    <property type="match status" value="1"/>
</dbReference>
<evidence type="ECO:0000259" key="6">
    <source>
        <dbReference type="PROSITE" id="PS51462"/>
    </source>
</evidence>
<dbReference type="AlphaFoldDB" id="A0A328UDB9"/>
<dbReference type="OrthoDB" id="9804563at2"/>
<comment type="caution">
    <text evidence="7">The sequence shown here is derived from an EMBL/GenBank/DDBJ whole genome shotgun (WGS) entry which is preliminary data.</text>
</comment>
<keyword evidence="8" id="KW-1185">Reference proteome</keyword>
<dbReference type="Proteomes" id="UP000249260">
    <property type="component" value="Unassembled WGS sequence"/>
</dbReference>
<sequence>MYTYTICFIEQGSRLLMLNRNKPPAMGLWNGVGGKLEPGETPLACVEREVFEETGLRLTSFRYRGIVSWRVDEADIGGMHVFCATLPEHAEYDTPVCIDEGLLEWKEKAWVLTKGNYGVGVIIPEYLPAVLSDEPCYEHKCVLHGNRLTAYEAVPIAVLELSTHGRK</sequence>
<evidence type="ECO:0000313" key="7">
    <source>
        <dbReference type="EMBL" id="RAP78334.1"/>
    </source>
</evidence>
<evidence type="ECO:0000256" key="4">
    <source>
        <dbReference type="ARBA" id="ARBA00022801"/>
    </source>
</evidence>
<dbReference type="PROSITE" id="PS00893">
    <property type="entry name" value="NUDIX_BOX"/>
    <property type="match status" value="1"/>
</dbReference>
<dbReference type="GO" id="GO:0016818">
    <property type="term" value="F:hydrolase activity, acting on acid anhydrides, in phosphorus-containing anhydrides"/>
    <property type="evidence" value="ECO:0007669"/>
    <property type="project" value="TreeGrafter"/>
</dbReference>
<evidence type="ECO:0000256" key="5">
    <source>
        <dbReference type="ARBA" id="ARBA00022842"/>
    </source>
</evidence>
<dbReference type="PANTHER" id="PTHR43758:SF2">
    <property type="entry name" value="OXIDIZED PURINE NUCLEOSIDE TRIPHOSPHATE HYDROLASE"/>
    <property type="match status" value="1"/>
</dbReference>
<evidence type="ECO:0000256" key="3">
    <source>
        <dbReference type="ARBA" id="ARBA00022723"/>
    </source>
</evidence>
<dbReference type="GO" id="GO:0046872">
    <property type="term" value="F:metal ion binding"/>
    <property type="evidence" value="ECO:0007669"/>
    <property type="project" value="UniProtKB-KW"/>
</dbReference>
<dbReference type="Gene3D" id="3.90.79.10">
    <property type="entry name" value="Nucleoside Triphosphate Pyrophosphohydrolase"/>
    <property type="match status" value="1"/>
</dbReference>